<dbReference type="AlphaFoldDB" id="A0A9P6MG67"/>
<evidence type="ECO:0000313" key="3">
    <source>
        <dbReference type="Proteomes" id="UP000749646"/>
    </source>
</evidence>
<protein>
    <recommendedName>
        <fullName evidence="1">DUF7514 domain-containing protein</fullName>
    </recommendedName>
</protein>
<dbReference type="EMBL" id="JAAAHW010000922">
    <property type="protein sequence ID" value="KAF9997970.1"/>
    <property type="molecule type" value="Genomic_DNA"/>
</dbReference>
<feature type="domain" description="DUF7514" evidence="1">
    <location>
        <begin position="18"/>
        <end position="145"/>
    </location>
</feature>
<dbReference type="Pfam" id="PF24355">
    <property type="entry name" value="DUF7514"/>
    <property type="match status" value="1"/>
</dbReference>
<accession>A0A9P6MG67</accession>
<gene>
    <name evidence="2" type="ORF">BGZ65_006471</name>
</gene>
<sequence>MAHLYHFQPQSQKHPFPLLDAQYNPTETLRSFSNAVFSYLDMSYEPKGSQLLEPEKMKALLCFLSPKERAQVTAQISSMVFNATFLAFQIETVFTAYGPSVTRAGLLSFFRCEIVSGPDEAFTNLNASNQVMRLGPPFVRSQFPQVAEPRAKELSSFVEASIIKTIKDMGWSPAATNEEELNALKLRLSLEQRGRQAALDLISSM</sequence>
<reference evidence="2" key="1">
    <citation type="journal article" date="2020" name="Fungal Divers.">
        <title>Resolving the Mortierellaceae phylogeny through synthesis of multi-gene phylogenetics and phylogenomics.</title>
        <authorList>
            <person name="Vandepol N."/>
            <person name="Liber J."/>
            <person name="Desiro A."/>
            <person name="Na H."/>
            <person name="Kennedy M."/>
            <person name="Barry K."/>
            <person name="Grigoriev I.V."/>
            <person name="Miller A.N."/>
            <person name="O'Donnell K."/>
            <person name="Stajich J.E."/>
            <person name="Bonito G."/>
        </authorList>
    </citation>
    <scope>NUCLEOTIDE SEQUENCE</scope>
    <source>
        <strain evidence="2">MES-2147</strain>
    </source>
</reference>
<evidence type="ECO:0000259" key="1">
    <source>
        <dbReference type="Pfam" id="PF24355"/>
    </source>
</evidence>
<dbReference type="Proteomes" id="UP000749646">
    <property type="component" value="Unassembled WGS sequence"/>
</dbReference>
<evidence type="ECO:0000313" key="2">
    <source>
        <dbReference type="EMBL" id="KAF9997970.1"/>
    </source>
</evidence>
<name>A0A9P6MG67_9FUNG</name>
<comment type="caution">
    <text evidence="2">The sequence shown here is derived from an EMBL/GenBank/DDBJ whole genome shotgun (WGS) entry which is preliminary data.</text>
</comment>
<dbReference type="InterPro" id="IPR055936">
    <property type="entry name" value="DUF7514"/>
</dbReference>
<organism evidence="2 3">
    <name type="scientific">Modicella reniformis</name>
    <dbReference type="NCBI Taxonomy" id="1440133"/>
    <lineage>
        <taxon>Eukaryota</taxon>
        <taxon>Fungi</taxon>
        <taxon>Fungi incertae sedis</taxon>
        <taxon>Mucoromycota</taxon>
        <taxon>Mortierellomycotina</taxon>
        <taxon>Mortierellomycetes</taxon>
        <taxon>Mortierellales</taxon>
        <taxon>Mortierellaceae</taxon>
        <taxon>Modicella</taxon>
    </lineage>
</organism>
<keyword evidence="3" id="KW-1185">Reference proteome</keyword>
<proteinExistence type="predicted"/>
<dbReference type="OrthoDB" id="661148at2759"/>